<dbReference type="Proteomes" id="UP000095598">
    <property type="component" value="Unassembled WGS sequence"/>
</dbReference>
<dbReference type="EMBL" id="CYXT01000017">
    <property type="protein sequence ID" value="CUN03238.1"/>
    <property type="molecule type" value="Genomic_DNA"/>
</dbReference>
<gene>
    <name evidence="1" type="ORF">ERS852425_02169</name>
</gene>
<protein>
    <submittedName>
        <fullName evidence="1">Uncharacterized protein</fullName>
    </submittedName>
</protein>
<organism evidence="1 2">
    <name type="scientific">Anaerostipes hadrus</name>
    <dbReference type="NCBI Taxonomy" id="649756"/>
    <lineage>
        <taxon>Bacteria</taxon>
        <taxon>Bacillati</taxon>
        <taxon>Bacillota</taxon>
        <taxon>Clostridia</taxon>
        <taxon>Lachnospirales</taxon>
        <taxon>Lachnospiraceae</taxon>
        <taxon>Anaerostipes</taxon>
    </lineage>
</organism>
<accession>A0A173TPQ4</accession>
<dbReference type="RefSeq" id="WP_155511761.1">
    <property type="nucleotide sequence ID" value="NZ_CYXT01000017.1"/>
</dbReference>
<name>A0A173TPQ4_ANAHA</name>
<dbReference type="AlphaFoldDB" id="A0A173TPQ4"/>
<proteinExistence type="predicted"/>
<reference evidence="1 2" key="1">
    <citation type="submission" date="2015-09" db="EMBL/GenBank/DDBJ databases">
        <authorList>
            <consortium name="Pathogen Informatics"/>
        </authorList>
    </citation>
    <scope>NUCLEOTIDE SEQUENCE [LARGE SCALE GENOMIC DNA]</scope>
    <source>
        <strain evidence="1 2">2789STDY5608868</strain>
    </source>
</reference>
<sequence>MNDEMKKAAKLWIEDEIKKIEQNEIKAEWEPSLKFRIKMRWIFWKAKMKERFFK</sequence>
<evidence type="ECO:0000313" key="2">
    <source>
        <dbReference type="Proteomes" id="UP000095598"/>
    </source>
</evidence>
<evidence type="ECO:0000313" key="1">
    <source>
        <dbReference type="EMBL" id="CUN03238.1"/>
    </source>
</evidence>